<evidence type="ECO:0000313" key="2">
    <source>
        <dbReference type="Proteomes" id="UP000540685"/>
    </source>
</evidence>
<comment type="caution">
    <text evidence="1">The sequence shown here is derived from an EMBL/GenBank/DDBJ whole genome shotgun (WGS) entry which is preliminary data.</text>
</comment>
<sequence length="70" mass="7609">MADSDAVYLRQALPVLVAYTRQVVLAVDVERMHAVAEEAGLPADQVAFLAAMRDFQRAVRGLLVDEGVLP</sequence>
<name>A0A7W9IHT1_9ACTN</name>
<keyword evidence="2" id="KW-1185">Reference proteome</keyword>
<dbReference type="Proteomes" id="UP000540685">
    <property type="component" value="Unassembled WGS sequence"/>
</dbReference>
<dbReference type="RefSeq" id="WP_184547571.1">
    <property type="nucleotide sequence ID" value="NZ_JACHMP010000001.1"/>
</dbReference>
<accession>A0A7W9IHT1</accession>
<evidence type="ECO:0000313" key="1">
    <source>
        <dbReference type="EMBL" id="MBB5820299.1"/>
    </source>
</evidence>
<dbReference type="EMBL" id="JACHMP010000001">
    <property type="protein sequence ID" value="MBB5820299.1"/>
    <property type="molecule type" value="Genomic_DNA"/>
</dbReference>
<reference evidence="1 2" key="1">
    <citation type="submission" date="2020-08" db="EMBL/GenBank/DDBJ databases">
        <title>Sequencing the genomes of 1000 actinobacteria strains.</title>
        <authorList>
            <person name="Klenk H.-P."/>
        </authorList>
    </citation>
    <scope>NUCLEOTIDE SEQUENCE [LARGE SCALE GENOMIC DNA]</scope>
    <source>
        <strain evidence="1 2">DSM 46887</strain>
    </source>
</reference>
<proteinExistence type="predicted"/>
<protein>
    <submittedName>
        <fullName evidence="1">Uncharacterized protein</fullName>
    </submittedName>
</protein>
<gene>
    <name evidence="1" type="ORF">F4562_003361</name>
</gene>
<dbReference type="AlphaFoldDB" id="A0A7W9IHT1"/>
<organism evidence="1 2">
    <name type="scientific">Streptosporangium becharense</name>
    <dbReference type="NCBI Taxonomy" id="1816182"/>
    <lineage>
        <taxon>Bacteria</taxon>
        <taxon>Bacillati</taxon>
        <taxon>Actinomycetota</taxon>
        <taxon>Actinomycetes</taxon>
        <taxon>Streptosporangiales</taxon>
        <taxon>Streptosporangiaceae</taxon>
        <taxon>Streptosporangium</taxon>
    </lineage>
</organism>